<name>A0A915D5P8_9BILA</name>
<organism evidence="1 2">
    <name type="scientific">Ditylenchus dipsaci</name>
    <dbReference type="NCBI Taxonomy" id="166011"/>
    <lineage>
        <taxon>Eukaryota</taxon>
        <taxon>Metazoa</taxon>
        <taxon>Ecdysozoa</taxon>
        <taxon>Nematoda</taxon>
        <taxon>Chromadorea</taxon>
        <taxon>Rhabditida</taxon>
        <taxon>Tylenchina</taxon>
        <taxon>Tylenchomorpha</taxon>
        <taxon>Sphaerularioidea</taxon>
        <taxon>Anguinidae</taxon>
        <taxon>Anguininae</taxon>
        <taxon>Ditylenchus</taxon>
    </lineage>
</organism>
<dbReference type="WBParaSite" id="jg16278">
    <property type="protein sequence ID" value="jg16278"/>
    <property type="gene ID" value="jg16278"/>
</dbReference>
<dbReference type="Proteomes" id="UP000887574">
    <property type="component" value="Unplaced"/>
</dbReference>
<accession>A0A915D5P8</accession>
<protein>
    <submittedName>
        <fullName evidence="2">MULE transposase domain-containing protein</fullName>
    </submittedName>
</protein>
<sequence length="268" mass="31409">MNIPLELRKYKDSSFVIFDSGPSNRRIIIFSTLALTEFLQNSEWWGFDGTFDLVPKKWKQLLTLHAKQGESFVPCLHALLPKKSRRTYDRFFAAVQQLIPEARVRHAHMDFERTLIGSFEHHYNLAEKHGCFAHFSRALNRRVQKLGLRPCPSSLRRLRVVMLRCTHNADRTPIFEEGLSQISCLLQLIFRHRLDFLVCARPMFPNELWNCFELTKAGNSKMTDSLEAWHNALKLVLGSSDGKKPKFWKWLRHMKKECSLKEAELVRL</sequence>
<dbReference type="AlphaFoldDB" id="A0A915D5P8"/>
<evidence type="ECO:0000313" key="1">
    <source>
        <dbReference type="Proteomes" id="UP000887574"/>
    </source>
</evidence>
<keyword evidence="1" id="KW-1185">Reference proteome</keyword>
<reference evidence="2" key="1">
    <citation type="submission" date="2022-11" db="UniProtKB">
        <authorList>
            <consortium name="WormBaseParasite"/>
        </authorList>
    </citation>
    <scope>IDENTIFICATION</scope>
</reference>
<evidence type="ECO:0000313" key="2">
    <source>
        <dbReference type="WBParaSite" id="jg16278"/>
    </source>
</evidence>
<proteinExistence type="predicted"/>